<comment type="caution">
    <text evidence="2">The sequence shown here is derived from an EMBL/GenBank/DDBJ whole genome shotgun (WGS) entry which is preliminary data.</text>
</comment>
<accession>A0ABW4TNK3</accession>
<evidence type="ECO:0000259" key="1">
    <source>
        <dbReference type="PROSITE" id="PS51186"/>
    </source>
</evidence>
<dbReference type="Gene3D" id="3.40.630.30">
    <property type="match status" value="1"/>
</dbReference>
<reference evidence="3" key="1">
    <citation type="journal article" date="2019" name="Int. J. Syst. Evol. Microbiol.">
        <title>The Global Catalogue of Microorganisms (GCM) 10K type strain sequencing project: providing services to taxonomists for standard genome sequencing and annotation.</title>
        <authorList>
            <consortium name="The Broad Institute Genomics Platform"/>
            <consortium name="The Broad Institute Genome Sequencing Center for Infectious Disease"/>
            <person name="Wu L."/>
            <person name="Ma J."/>
        </authorList>
    </citation>
    <scope>NUCLEOTIDE SEQUENCE [LARGE SCALE GENOMIC DNA]</scope>
    <source>
        <strain evidence="3">CGMCC 1.12477</strain>
    </source>
</reference>
<name>A0ABW4TNK3_9ACTN</name>
<gene>
    <name evidence="2" type="ORF">ACFSDE_11960</name>
</gene>
<evidence type="ECO:0000313" key="3">
    <source>
        <dbReference type="Proteomes" id="UP001597351"/>
    </source>
</evidence>
<dbReference type="EMBL" id="JBHUGD010000003">
    <property type="protein sequence ID" value="MFD1947508.1"/>
    <property type="molecule type" value="Genomic_DNA"/>
</dbReference>
<dbReference type="Pfam" id="PF13302">
    <property type="entry name" value="Acetyltransf_3"/>
    <property type="match status" value="1"/>
</dbReference>
<dbReference type="SUPFAM" id="SSF55729">
    <property type="entry name" value="Acyl-CoA N-acyltransferases (Nat)"/>
    <property type="match status" value="1"/>
</dbReference>
<dbReference type="InterPro" id="IPR000182">
    <property type="entry name" value="GNAT_dom"/>
</dbReference>
<feature type="domain" description="N-acetyltransferase" evidence="1">
    <location>
        <begin position="22"/>
        <end position="193"/>
    </location>
</feature>
<dbReference type="PROSITE" id="PS51186">
    <property type="entry name" value="GNAT"/>
    <property type="match status" value="1"/>
</dbReference>
<sequence length="218" mass="23998">MDDDRLVGDVPLLGLEVWCRDTRLRGVRERDLPTLADLQSDDVELDPTVERFPWHDDDAHRRRLVHRAHWHHLGTWSPSSWTLLLAVEHAGDLVGVQALEGEEFALTRTVDSWSWLTASARGRGIGVAMRQAVLGLAFDHLDALAAVSSARPTNHASLGVSRRLGYRDNGTSLSAAGGEPLELTHLRLTRDDWQASGLGRDVAVAGVEPCLPWFGLPA</sequence>
<keyword evidence="3" id="KW-1185">Reference proteome</keyword>
<dbReference type="Proteomes" id="UP001597351">
    <property type="component" value="Unassembled WGS sequence"/>
</dbReference>
<proteinExistence type="predicted"/>
<organism evidence="2 3">
    <name type="scientific">Nocardioides aestuarii</name>
    <dbReference type="NCBI Taxonomy" id="252231"/>
    <lineage>
        <taxon>Bacteria</taxon>
        <taxon>Bacillati</taxon>
        <taxon>Actinomycetota</taxon>
        <taxon>Actinomycetes</taxon>
        <taxon>Propionibacteriales</taxon>
        <taxon>Nocardioidaceae</taxon>
        <taxon>Nocardioides</taxon>
    </lineage>
</organism>
<dbReference type="RefSeq" id="WP_343918680.1">
    <property type="nucleotide sequence ID" value="NZ_BAAAJT010000002.1"/>
</dbReference>
<dbReference type="InterPro" id="IPR016181">
    <property type="entry name" value="Acyl_CoA_acyltransferase"/>
</dbReference>
<evidence type="ECO:0000313" key="2">
    <source>
        <dbReference type="EMBL" id="MFD1947508.1"/>
    </source>
</evidence>
<protein>
    <submittedName>
        <fullName evidence="2">GNAT family protein</fullName>
    </submittedName>
</protein>